<evidence type="ECO:0000313" key="2">
    <source>
        <dbReference type="EMBL" id="MFD2586721.1"/>
    </source>
</evidence>
<keyword evidence="1" id="KW-0812">Transmembrane</keyword>
<keyword evidence="3" id="KW-1185">Reference proteome</keyword>
<feature type="transmembrane region" description="Helical" evidence="1">
    <location>
        <begin position="6"/>
        <end position="25"/>
    </location>
</feature>
<evidence type="ECO:0008006" key="4">
    <source>
        <dbReference type="Google" id="ProtNLM"/>
    </source>
</evidence>
<dbReference type="Pfam" id="PF12869">
    <property type="entry name" value="tRNA_anti-like"/>
    <property type="match status" value="1"/>
</dbReference>
<reference evidence="3" key="1">
    <citation type="journal article" date="2019" name="Int. J. Syst. Evol. Microbiol.">
        <title>The Global Catalogue of Microorganisms (GCM) 10K type strain sequencing project: providing services to taxonomists for standard genome sequencing and annotation.</title>
        <authorList>
            <consortium name="The Broad Institute Genomics Platform"/>
            <consortium name="The Broad Institute Genome Sequencing Center for Infectious Disease"/>
            <person name="Wu L."/>
            <person name="Ma J."/>
        </authorList>
    </citation>
    <scope>NUCLEOTIDE SEQUENCE [LARGE SCALE GENOMIC DNA]</scope>
    <source>
        <strain evidence="3">KCTC 52368</strain>
    </source>
</reference>
<organism evidence="2 3">
    <name type="scientific">Croceitalea marina</name>
    <dbReference type="NCBI Taxonomy" id="1775166"/>
    <lineage>
        <taxon>Bacteria</taxon>
        <taxon>Pseudomonadati</taxon>
        <taxon>Bacteroidota</taxon>
        <taxon>Flavobacteriia</taxon>
        <taxon>Flavobacteriales</taxon>
        <taxon>Flavobacteriaceae</taxon>
        <taxon>Croceitalea</taxon>
    </lineage>
</organism>
<evidence type="ECO:0000256" key="1">
    <source>
        <dbReference type="SAM" id="Phobius"/>
    </source>
</evidence>
<gene>
    <name evidence="2" type="ORF">ACFSQJ_07245</name>
</gene>
<keyword evidence="1" id="KW-1133">Transmembrane helix</keyword>
<comment type="caution">
    <text evidence="2">The sequence shown here is derived from an EMBL/GenBank/DDBJ whole genome shotgun (WGS) entry which is preliminary data.</text>
</comment>
<evidence type="ECO:0000313" key="3">
    <source>
        <dbReference type="Proteomes" id="UP001597526"/>
    </source>
</evidence>
<sequence length="133" mass="14998">MKKKNLKYFVIGAIVVGLITGFVIFDKVMNAPHRQISKEVTDFVMPAEDLQFQFANSQETATTKYMDKVIETYGSVTEIGLNHIVLEDKVLVMFLEGLNQEIIEGDQLKIKGRCVGFDELILLVKIDQATTIN</sequence>
<dbReference type="InterPro" id="IPR024422">
    <property type="entry name" value="Protein_unknown_function_OB"/>
</dbReference>
<dbReference type="RefSeq" id="WP_377766301.1">
    <property type="nucleotide sequence ID" value="NZ_JBHULB010000008.1"/>
</dbReference>
<protein>
    <recommendedName>
        <fullName evidence="4">tRNA_anti-like</fullName>
    </recommendedName>
</protein>
<keyword evidence="1" id="KW-0472">Membrane</keyword>
<dbReference type="Proteomes" id="UP001597526">
    <property type="component" value="Unassembled WGS sequence"/>
</dbReference>
<name>A0ABW5MUI4_9FLAO</name>
<proteinExistence type="predicted"/>
<dbReference type="EMBL" id="JBHULB010000008">
    <property type="protein sequence ID" value="MFD2586721.1"/>
    <property type="molecule type" value="Genomic_DNA"/>
</dbReference>
<accession>A0ABW5MUI4</accession>